<evidence type="ECO:0000259" key="1">
    <source>
        <dbReference type="Pfam" id="PF03949"/>
    </source>
</evidence>
<feature type="domain" description="Malic enzyme NAD-binding" evidence="1">
    <location>
        <begin position="1"/>
        <end position="46"/>
    </location>
</feature>
<dbReference type="AlphaFoldDB" id="A0AAD5WLM8"/>
<comment type="caution">
    <text evidence="2">The sequence shown here is derived from an EMBL/GenBank/DDBJ whole genome shotgun (WGS) entry which is preliminary data.</text>
</comment>
<evidence type="ECO:0000313" key="3">
    <source>
        <dbReference type="Proteomes" id="UP001196413"/>
    </source>
</evidence>
<name>A0AAD5WLM8_PARTN</name>
<evidence type="ECO:0000313" key="2">
    <source>
        <dbReference type="EMBL" id="KAJ1374255.1"/>
    </source>
</evidence>
<proteinExistence type="predicted"/>
<dbReference type="InterPro" id="IPR012302">
    <property type="entry name" value="Malic_NAD-bd"/>
</dbReference>
<dbReference type="GO" id="GO:0051287">
    <property type="term" value="F:NAD binding"/>
    <property type="evidence" value="ECO:0007669"/>
    <property type="project" value="InterPro"/>
</dbReference>
<gene>
    <name evidence="2" type="primary">MEN-1_1</name>
    <name evidence="2" type="ORF">KIN20_036906</name>
</gene>
<dbReference type="SUPFAM" id="SSF51735">
    <property type="entry name" value="NAD(P)-binding Rossmann-fold domains"/>
    <property type="match status" value="1"/>
</dbReference>
<protein>
    <submittedName>
        <fullName evidence="2">Malic enzyme</fullName>
    </submittedName>
</protein>
<accession>A0AAD5WLM8</accession>
<dbReference type="Proteomes" id="UP001196413">
    <property type="component" value="Unassembled WGS sequence"/>
</dbReference>
<organism evidence="2 3">
    <name type="scientific">Parelaphostrongylus tenuis</name>
    <name type="common">Meningeal worm</name>
    <dbReference type="NCBI Taxonomy" id="148309"/>
    <lineage>
        <taxon>Eukaryota</taxon>
        <taxon>Metazoa</taxon>
        <taxon>Ecdysozoa</taxon>
        <taxon>Nematoda</taxon>
        <taxon>Chromadorea</taxon>
        <taxon>Rhabditida</taxon>
        <taxon>Rhabditina</taxon>
        <taxon>Rhabditomorpha</taxon>
        <taxon>Strongyloidea</taxon>
        <taxon>Metastrongylidae</taxon>
        <taxon>Parelaphostrongylus</taxon>
    </lineage>
</organism>
<dbReference type="Gene3D" id="3.40.50.720">
    <property type="entry name" value="NAD(P)-binding Rossmann-like Domain"/>
    <property type="match status" value="1"/>
</dbReference>
<dbReference type="Pfam" id="PF03949">
    <property type="entry name" value="Malic_M"/>
    <property type="match status" value="1"/>
</dbReference>
<dbReference type="EMBL" id="JAHQIW010007420">
    <property type="protein sequence ID" value="KAJ1374255.1"/>
    <property type="molecule type" value="Genomic_DNA"/>
</dbReference>
<reference evidence="2" key="1">
    <citation type="submission" date="2021-06" db="EMBL/GenBank/DDBJ databases">
        <title>Parelaphostrongylus tenuis whole genome reference sequence.</title>
        <authorList>
            <person name="Garwood T.J."/>
            <person name="Larsen P.A."/>
            <person name="Fountain-Jones N.M."/>
            <person name="Garbe J.R."/>
            <person name="Macchietto M.G."/>
            <person name="Kania S.A."/>
            <person name="Gerhold R.W."/>
            <person name="Richards J.E."/>
            <person name="Wolf T.M."/>
        </authorList>
    </citation>
    <scope>NUCLEOTIDE SEQUENCE</scope>
    <source>
        <strain evidence="2">MNPRO001-30</strain>
        <tissue evidence="2">Meninges</tissue>
    </source>
</reference>
<sequence length="107" mass="12625">MFLLAARKIAEAVTEKSLYTYSRLYPRLKNVRELSIEIAVEVGEYLYKHDLATLHPKPEDMEMFIRQQVFSVEYTDLINETYDWPAHDMKHGFPVPVLQRSSMDDDE</sequence>
<dbReference type="InterPro" id="IPR036291">
    <property type="entry name" value="NAD(P)-bd_dom_sf"/>
</dbReference>
<keyword evidence="3" id="KW-1185">Reference proteome</keyword>